<dbReference type="EMBL" id="VSSQ01016037">
    <property type="protein sequence ID" value="MPM56992.1"/>
    <property type="molecule type" value="Genomic_DNA"/>
</dbReference>
<accession>A0A645AUS1</accession>
<comment type="caution">
    <text evidence="1">The sequence shown here is derived from an EMBL/GenBank/DDBJ whole genome shotgun (WGS) entry which is preliminary data.</text>
</comment>
<organism evidence="1">
    <name type="scientific">bioreactor metagenome</name>
    <dbReference type="NCBI Taxonomy" id="1076179"/>
    <lineage>
        <taxon>unclassified sequences</taxon>
        <taxon>metagenomes</taxon>
        <taxon>ecological metagenomes</taxon>
    </lineage>
</organism>
<sequence>MDESLLLWITKEGWDAHMLKPLMLYTQERQTIAAHIVVPTLPTEVQIGKIGSEF</sequence>
<evidence type="ECO:0000313" key="1">
    <source>
        <dbReference type="EMBL" id="MPM56992.1"/>
    </source>
</evidence>
<proteinExistence type="predicted"/>
<name>A0A645AUS1_9ZZZZ</name>
<protein>
    <submittedName>
        <fullName evidence="1">Uncharacterized protein</fullName>
    </submittedName>
</protein>
<reference evidence="1" key="1">
    <citation type="submission" date="2019-08" db="EMBL/GenBank/DDBJ databases">
        <authorList>
            <person name="Kucharzyk K."/>
            <person name="Murdoch R.W."/>
            <person name="Higgins S."/>
            <person name="Loffler F."/>
        </authorList>
    </citation>
    <scope>NUCLEOTIDE SEQUENCE</scope>
</reference>
<dbReference type="AlphaFoldDB" id="A0A645AUS1"/>
<gene>
    <name evidence="1" type="ORF">SDC9_103809</name>
</gene>